<evidence type="ECO:0000313" key="1">
    <source>
        <dbReference type="EMBL" id="TNN82682.1"/>
    </source>
</evidence>
<name>A0A4Z2IZH3_9TELE</name>
<organism evidence="1 2">
    <name type="scientific">Liparis tanakae</name>
    <name type="common">Tanaka's snailfish</name>
    <dbReference type="NCBI Taxonomy" id="230148"/>
    <lineage>
        <taxon>Eukaryota</taxon>
        <taxon>Metazoa</taxon>
        <taxon>Chordata</taxon>
        <taxon>Craniata</taxon>
        <taxon>Vertebrata</taxon>
        <taxon>Euteleostomi</taxon>
        <taxon>Actinopterygii</taxon>
        <taxon>Neopterygii</taxon>
        <taxon>Teleostei</taxon>
        <taxon>Neoteleostei</taxon>
        <taxon>Acanthomorphata</taxon>
        <taxon>Eupercaria</taxon>
        <taxon>Perciformes</taxon>
        <taxon>Cottioidei</taxon>
        <taxon>Cottales</taxon>
        <taxon>Liparidae</taxon>
        <taxon>Liparis</taxon>
    </lineage>
</organism>
<accession>A0A4Z2IZH3</accession>
<dbReference type="EMBL" id="SRLO01000038">
    <property type="protein sequence ID" value="TNN82682.1"/>
    <property type="molecule type" value="Genomic_DNA"/>
</dbReference>
<dbReference type="AlphaFoldDB" id="A0A4Z2IZH3"/>
<evidence type="ECO:0000313" key="2">
    <source>
        <dbReference type="Proteomes" id="UP000314294"/>
    </source>
</evidence>
<sequence>MRSSVASITLTFPAMGQEARQPSGHRAGERRVPAVAAFTDKRRFLPDVFSLALSPPATGALLGFGCRETAIAGKPHRPTDYARRLKDLVHSACEMLRERLRCDAAPKTKHD</sequence>
<protein>
    <submittedName>
        <fullName evidence="1">Uncharacterized protein</fullName>
    </submittedName>
</protein>
<proteinExistence type="predicted"/>
<keyword evidence="2" id="KW-1185">Reference proteome</keyword>
<reference evidence="1 2" key="1">
    <citation type="submission" date="2019-03" db="EMBL/GenBank/DDBJ databases">
        <title>First draft genome of Liparis tanakae, snailfish: a comprehensive survey of snailfish specific genes.</title>
        <authorList>
            <person name="Kim W."/>
            <person name="Song I."/>
            <person name="Jeong J.-H."/>
            <person name="Kim D."/>
            <person name="Kim S."/>
            <person name="Ryu S."/>
            <person name="Song J.Y."/>
            <person name="Lee S.K."/>
        </authorList>
    </citation>
    <scope>NUCLEOTIDE SEQUENCE [LARGE SCALE GENOMIC DNA]</scope>
    <source>
        <tissue evidence="1">Muscle</tissue>
    </source>
</reference>
<dbReference type="Proteomes" id="UP000314294">
    <property type="component" value="Unassembled WGS sequence"/>
</dbReference>
<comment type="caution">
    <text evidence="1">The sequence shown here is derived from an EMBL/GenBank/DDBJ whole genome shotgun (WGS) entry which is preliminary data.</text>
</comment>
<gene>
    <name evidence="1" type="ORF">EYF80_007200</name>
</gene>